<name>A0A3M9NCX1_9BACT</name>
<keyword evidence="2" id="KW-1185">Reference proteome</keyword>
<dbReference type="AlphaFoldDB" id="A0A3M9NCX1"/>
<dbReference type="EMBL" id="RJJR01000012">
    <property type="protein sequence ID" value="RNI34828.1"/>
    <property type="molecule type" value="Genomic_DNA"/>
</dbReference>
<evidence type="ECO:0000313" key="1">
    <source>
        <dbReference type="EMBL" id="RNI34828.1"/>
    </source>
</evidence>
<reference evidence="1 2" key="1">
    <citation type="submission" date="2018-11" db="EMBL/GenBank/DDBJ databases">
        <title>Draft genome sequence of Ferruginibacter sp. BO-59.</title>
        <authorList>
            <person name="Im W.T."/>
        </authorList>
    </citation>
    <scope>NUCLEOTIDE SEQUENCE [LARGE SCALE GENOMIC DNA]</scope>
    <source>
        <strain evidence="1 2">BO-59</strain>
    </source>
</reference>
<comment type="caution">
    <text evidence="1">The sequence shown here is derived from an EMBL/GenBank/DDBJ whole genome shotgun (WGS) entry which is preliminary data.</text>
</comment>
<dbReference type="OrthoDB" id="950459at2"/>
<proteinExistence type="predicted"/>
<protein>
    <submittedName>
        <fullName evidence="1">Uncharacterized protein</fullName>
    </submittedName>
</protein>
<sequence length="66" mass="7826">MILLRSELKSIANNFNQSVKKLHTLDEISEIKVWAILNKKSKEMLFKKVGEIREKINQISDKWLQE</sequence>
<gene>
    <name evidence="1" type="ORF">EFY79_14170</name>
</gene>
<organism evidence="1 2">
    <name type="scientific">Hanamia caeni</name>
    <dbReference type="NCBI Taxonomy" id="2294116"/>
    <lineage>
        <taxon>Bacteria</taxon>
        <taxon>Pseudomonadati</taxon>
        <taxon>Bacteroidota</taxon>
        <taxon>Chitinophagia</taxon>
        <taxon>Chitinophagales</taxon>
        <taxon>Chitinophagaceae</taxon>
        <taxon>Hanamia</taxon>
    </lineage>
</organism>
<evidence type="ECO:0000313" key="2">
    <source>
        <dbReference type="Proteomes" id="UP000267223"/>
    </source>
</evidence>
<accession>A0A3M9NCX1</accession>
<dbReference type="Proteomes" id="UP000267223">
    <property type="component" value="Unassembled WGS sequence"/>
</dbReference>